<feature type="coiled-coil region" evidence="3">
    <location>
        <begin position="480"/>
        <end position="514"/>
    </location>
</feature>
<dbReference type="GO" id="GO:0003777">
    <property type="term" value="F:microtubule motor activity"/>
    <property type="evidence" value="ECO:0007669"/>
    <property type="project" value="InterPro"/>
</dbReference>
<comment type="similarity">
    <text evidence="2">Belongs to the TRAFAC class myosin-kinesin ATPase superfamily. Kinesin family.</text>
</comment>
<evidence type="ECO:0000256" key="3">
    <source>
        <dbReference type="SAM" id="Coils"/>
    </source>
</evidence>
<feature type="compositionally biased region" description="Polar residues" evidence="4">
    <location>
        <begin position="552"/>
        <end position="562"/>
    </location>
</feature>
<keyword evidence="3" id="KW-0175">Coiled coil</keyword>
<feature type="region of interest" description="Disordered" evidence="4">
    <location>
        <begin position="657"/>
        <end position="684"/>
    </location>
</feature>
<dbReference type="GO" id="GO:0005874">
    <property type="term" value="C:microtubule"/>
    <property type="evidence" value="ECO:0007669"/>
    <property type="project" value="TreeGrafter"/>
</dbReference>
<dbReference type="SUPFAM" id="SSF52540">
    <property type="entry name" value="P-loop containing nucleoside triphosphate hydrolases"/>
    <property type="match status" value="1"/>
</dbReference>
<dbReference type="Proteomes" id="UP000822688">
    <property type="component" value="Chromosome 6"/>
</dbReference>
<feature type="compositionally biased region" description="Basic and acidic residues" evidence="4">
    <location>
        <begin position="527"/>
        <end position="548"/>
    </location>
</feature>
<keyword evidence="7" id="KW-1185">Reference proteome</keyword>
<dbReference type="AlphaFoldDB" id="A0A8T0HGA5"/>
<sequence length="1232" mass="133992">MSTSMMSPKPSKGMQGGGNGGSRTPTGKGRSMQPFLDRLGSRAGSHPVEVVGRIREHPEGNERESAIRVLSHSRVAVRSEGMGNGCREFSLDGVSLAAVENLQAFYGRYVESRVEDVKAGGRCTIMMYGPTGAGKSYTMFGAAHEKGVAYHALSQLMTQRGSDTDGEEFGEGSIEVRATVWEIYNEEIYDLLASVSAPKSGFGTLFKMSGNSGGRVKLEVMGKKVKTCMSISGTDPQKVLREISKVEGRRVVKSTNCNDRSSRSHCMVTIDVPEVGGKLILVDMAGSENIDQAGLGRELKMQTGKINQGNAALKRVVEAIANGDSYIPYRDSKLTMLLQDSFEDDRAKILMILCASPDVRDLHKTICTLEYGAKAKCIVRLPNSPSKEQVSAIRAEQVQMLEAQLTKKDVYIEKLRKENEAKIRQNEERERELERKDRELAELREKELRRIPEEVQKKRKGLHDGDDEDFNMSPTRRRKIEELTALVAAQQREIDLMRIRAEKAEAELLHLQRSYNLSSNTRVGHGSRPEALDAREGGGVEPSMEKRMASGFGQSPVGSTQRFQEIQKQMSDRILAAQAESERIIAQCTPEQTKGEKSGYSNLHSESAGRSDGDVSAHDESSQERDFGSSSDLRDVYTSLSVNPTSLTLLKNLVKEKERQSSLGNEGMTETQNPGARDGLDPSAREKACEDDESEAWTGEKLCSKGWLPIILEEDERIAQSIEGRKSATPQGSGARDHSIYLTQVTPELANPAKQEKVDDHGGSYPSLTFPSPEEQFNTAIASYSNRNSLGSPLFAWGGSGSKLNDPSPTDAIGSSSGFGVAATAGHSDFVSGELKDWTPHEVGQQERRMTSSAIKTYSPLTALAEDLPSSSKSDHRGDEDEPISTMMPLSESPVVKLETQEPAVGPAEPVLLNVGTDLFDGGQSGGSDAEAARRARIESIFLLCGERRELTRKLTGMTPVGKESHEESADVPSSGRYSPTASSYGSQLDQSISDFSTSPSFSDQATYYTDVSVSSLPSLMPAVSPQRFPSSRRPTRRMSTSIFANENSQPRADGVEKTDVYVKWEKSSEAAEGKPICIVNVPKSSCLSELREEVETHIPVSKKDFKFLFLGETGGAPVDREFEGDVRVGSLPASQESHGSRLACLRPPVTETAFASPRAELNPFRALENQLPSGNEQTIGAILKGKSTPVASPGRGSPGVGHSKGQTRAYSGESGRPKSALAHIVDSSRCM</sequence>
<name>A0A8T0HGA5_CERPU</name>
<evidence type="ECO:0000259" key="5">
    <source>
        <dbReference type="PROSITE" id="PS50067"/>
    </source>
</evidence>
<feature type="compositionally biased region" description="Low complexity" evidence="4">
    <location>
        <begin position="1"/>
        <end position="13"/>
    </location>
</feature>
<dbReference type="GO" id="GO:0005524">
    <property type="term" value="F:ATP binding"/>
    <property type="evidence" value="ECO:0007669"/>
    <property type="project" value="UniProtKB-UniRule"/>
</dbReference>
<evidence type="ECO:0000256" key="4">
    <source>
        <dbReference type="SAM" id="MobiDB-lite"/>
    </source>
</evidence>
<feature type="compositionally biased region" description="Polar residues" evidence="4">
    <location>
        <begin position="661"/>
        <end position="674"/>
    </location>
</feature>
<evidence type="ECO:0000256" key="2">
    <source>
        <dbReference type="PROSITE-ProRule" id="PRU00283"/>
    </source>
</evidence>
<feature type="compositionally biased region" description="Basic and acidic residues" evidence="4">
    <location>
        <begin position="607"/>
        <end position="631"/>
    </location>
</feature>
<organism evidence="6 7">
    <name type="scientific">Ceratodon purpureus</name>
    <name type="common">Fire moss</name>
    <name type="synonym">Dicranum purpureum</name>
    <dbReference type="NCBI Taxonomy" id="3225"/>
    <lineage>
        <taxon>Eukaryota</taxon>
        <taxon>Viridiplantae</taxon>
        <taxon>Streptophyta</taxon>
        <taxon>Embryophyta</taxon>
        <taxon>Bryophyta</taxon>
        <taxon>Bryophytina</taxon>
        <taxon>Bryopsida</taxon>
        <taxon>Dicranidae</taxon>
        <taxon>Pseudoditrichales</taxon>
        <taxon>Ditrichaceae</taxon>
        <taxon>Ceratodon</taxon>
    </lineage>
</organism>
<feature type="region of interest" description="Disordered" evidence="4">
    <location>
        <begin position="586"/>
        <end position="631"/>
    </location>
</feature>
<dbReference type="PANTHER" id="PTHR24115:SF416">
    <property type="entry name" value="KINESIN-LIKE PROTEIN KIN-10A"/>
    <property type="match status" value="1"/>
</dbReference>
<dbReference type="GO" id="GO:0007018">
    <property type="term" value="P:microtubule-based movement"/>
    <property type="evidence" value="ECO:0007669"/>
    <property type="project" value="InterPro"/>
</dbReference>
<dbReference type="EMBL" id="CM026427">
    <property type="protein sequence ID" value="KAG0569518.1"/>
    <property type="molecule type" value="Genomic_DNA"/>
</dbReference>
<feature type="binding site" evidence="2">
    <location>
        <begin position="129"/>
        <end position="136"/>
    </location>
    <ligand>
        <name>ATP</name>
        <dbReference type="ChEBI" id="CHEBI:30616"/>
    </ligand>
</feature>
<dbReference type="GO" id="GO:0016887">
    <property type="term" value="F:ATP hydrolysis activity"/>
    <property type="evidence" value="ECO:0007669"/>
    <property type="project" value="TreeGrafter"/>
</dbReference>
<feature type="region of interest" description="Disordered" evidence="4">
    <location>
        <begin position="1"/>
        <end position="43"/>
    </location>
</feature>
<gene>
    <name evidence="6" type="ORF">KC19_6G096300</name>
</gene>
<keyword evidence="2" id="KW-0067">ATP-binding</keyword>
<dbReference type="InterPro" id="IPR001752">
    <property type="entry name" value="Kinesin_motor_dom"/>
</dbReference>
<feature type="region of interest" description="Disordered" evidence="4">
    <location>
        <begin position="955"/>
        <end position="1001"/>
    </location>
</feature>
<evidence type="ECO:0000313" key="6">
    <source>
        <dbReference type="EMBL" id="KAG0569518.1"/>
    </source>
</evidence>
<protein>
    <recommendedName>
        <fullName evidence="5">Kinesin motor domain-containing protein</fullName>
    </recommendedName>
</protein>
<keyword evidence="1 2" id="KW-0505">Motor protein</keyword>
<reference evidence="6 7" key="1">
    <citation type="submission" date="2020-06" db="EMBL/GenBank/DDBJ databases">
        <title>WGS assembly of Ceratodon purpureus strain R40.</title>
        <authorList>
            <person name="Carey S.B."/>
            <person name="Jenkins J."/>
            <person name="Shu S."/>
            <person name="Lovell J.T."/>
            <person name="Sreedasyam A."/>
            <person name="Maumus F."/>
            <person name="Tiley G.P."/>
            <person name="Fernandez-Pozo N."/>
            <person name="Barry K."/>
            <person name="Chen C."/>
            <person name="Wang M."/>
            <person name="Lipzen A."/>
            <person name="Daum C."/>
            <person name="Saski C.A."/>
            <person name="Payton A.C."/>
            <person name="Mcbreen J.C."/>
            <person name="Conrad R.E."/>
            <person name="Kollar L.M."/>
            <person name="Olsson S."/>
            <person name="Huttunen S."/>
            <person name="Landis J.B."/>
            <person name="Wickett N.J."/>
            <person name="Johnson M.G."/>
            <person name="Rensing S.A."/>
            <person name="Grimwood J."/>
            <person name="Schmutz J."/>
            <person name="Mcdaniel S.F."/>
        </authorList>
    </citation>
    <scope>NUCLEOTIDE SEQUENCE [LARGE SCALE GENOMIC DNA]</scope>
    <source>
        <strain evidence="6 7">R40</strain>
    </source>
</reference>
<dbReference type="SMART" id="SM00129">
    <property type="entry name" value="KISc"/>
    <property type="match status" value="1"/>
</dbReference>
<dbReference type="Pfam" id="PF00225">
    <property type="entry name" value="Kinesin"/>
    <property type="match status" value="1"/>
</dbReference>
<accession>A0A8T0HGA5</accession>
<dbReference type="PROSITE" id="PS50067">
    <property type="entry name" value="KINESIN_MOTOR_2"/>
    <property type="match status" value="1"/>
</dbReference>
<dbReference type="InterPro" id="IPR027640">
    <property type="entry name" value="Kinesin-like_fam"/>
</dbReference>
<dbReference type="GO" id="GO:0008017">
    <property type="term" value="F:microtubule binding"/>
    <property type="evidence" value="ECO:0007669"/>
    <property type="project" value="InterPro"/>
</dbReference>
<feature type="compositionally biased region" description="Low complexity" evidence="4">
    <location>
        <begin position="990"/>
        <end position="1001"/>
    </location>
</feature>
<dbReference type="PRINTS" id="PR00380">
    <property type="entry name" value="KINESINHEAVY"/>
</dbReference>
<feature type="compositionally biased region" description="Polar residues" evidence="4">
    <location>
        <begin position="976"/>
        <end position="989"/>
    </location>
</feature>
<keyword evidence="2" id="KW-0547">Nucleotide-binding</keyword>
<feature type="region of interest" description="Disordered" evidence="4">
    <location>
        <begin position="1187"/>
        <end position="1221"/>
    </location>
</feature>
<proteinExistence type="inferred from homology"/>
<dbReference type="Gene3D" id="3.40.850.10">
    <property type="entry name" value="Kinesin motor domain"/>
    <property type="match status" value="1"/>
</dbReference>
<evidence type="ECO:0000313" key="7">
    <source>
        <dbReference type="Proteomes" id="UP000822688"/>
    </source>
</evidence>
<evidence type="ECO:0000256" key="1">
    <source>
        <dbReference type="ARBA" id="ARBA00023175"/>
    </source>
</evidence>
<feature type="domain" description="Kinesin motor" evidence="5">
    <location>
        <begin position="47"/>
        <end position="378"/>
    </location>
</feature>
<comment type="caution">
    <text evidence="6">The sequence shown here is derived from an EMBL/GenBank/DDBJ whole genome shotgun (WGS) entry which is preliminary data.</text>
</comment>
<feature type="region of interest" description="Disordered" evidence="4">
    <location>
        <begin position="519"/>
        <end position="562"/>
    </location>
</feature>
<dbReference type="InterPro" id="IPR036961">
    <property type="entry name" value="Kinesin_motor_dom_sf"/>
</dbReference>
<dbReference type="InterPro" id="IPR027417">
    <property type="entry name" value="P-loop_NTPase"/>
</dbReference>
<dbReference type="GO" id="GO:0005871">
    <property type="term" value="C:kinesin complex"/>
    <property type="evidence" value="ECO:0007669"/>
    <property type="project" value="TreeGrafter"/>
</dbReference>
<dbReference type="PANTHER" id="PTHR24115">
    <property type="entry name" value="KINESIN-RELATED"/>
    <property type="match status" value="1"/>
</dbReference>
<feature type="region of interest" description="Disordered" evidence="4">
    <location>
        <begin position="865"/>
        <end position="890"/>
    </location>
</feature>
<feature type="coiled-coil region" evidence="3">
    <location>
        <begin position="412"/>
        <end position="449"/>
    </location>
</feature>